<comment type="caution">
    <text evidence="1">The sequence shown here is derived from an EMBL/GenBank/DDBJ whole genome shotgun (WGS) entry which is preliminary data.</text>
</comment>
<accession>C0EIK5</accession>
<dbReference type="Proteomes" id="UP000003340">
    <property type="component" value="Unassembled WGS sequence"/>
</dbReference>
<keyword evidence="2" id="KW-1185">Reference proteome</keyword>
<dbReference type="STRING" id="537013.CLOSTMETH_03700"/>
<dbReference type="HOGENOM" id="CLU_3268139_0_0_9"/>
<dbReference type="AlphaFoldDB" id="C0EIK5"/>
<dbReference type="EMBL" id="ACEC01000127">
    <property type="protein sequence ID" value="EEG28697.1"/>
    <property type="molecule type" value="Genomic_DNA"/>
</dbReference>
<protein>
    <submittedName>
        <fullName evidence="1">Uncharacterized protein</fullName>
    </submittedName>
</protein>
<gene>
    <name evidence="1" type="ORF">CLOSTMETH_03700</name>
</gene>
<organism evidence="1 2">
    <name type="scientific">[Clostridium] methylpentosum DSM 5476</name>
    <dbReference type="NCBI Taxonomy" id="537013"/>
    <lineage>
        <taxon>Bacteria</taxon>
        <taxon>Bacillati</taxon>
        <taxon>Bacillota</taxon>
        <taxon>Clostridia</taxon>
        <taxon>Eubacteriales</taxon>
        <taxon>Oscillospiraceae</taxon>
        <taxon>Oscillospiraceae incertae sedis</taxon>
    </lineage>
</organism>
<evidence type="ECO:0000313" key="2">
    <source>
        <dbReference type="Proteomes" id="UP000003340"/>
    </source>
</evidence>
<evidence type="ECO:0000313" key="1">
    <source>
        <dbReference type="EMBL" id="EEG28697.1"/>
    </source>
</evidence>
<reference evidence="1 2" key="1">
    <citation type="submission" date="2009-01" db="EMBL/GenBank/DDBJ databases">
        <authorList>
            <person name="Fulton L."/>
            <person name="Clifton S."/>
            <person name="Fulton B."/>
            <person name="Xu J."/>
            <person name="Minx P."/>
            <person name="Pepin K.H."/>
            <person name="Johnson M."/>
            <person name="Bhonagiri V."/>
            <person name="Nash W.E."/>
            <person name="Mardis E.R."/>
            <person name="Wilson R.K."/>
        </authorList>
    </citation>
    <scope>NUCLEOTIDE SEQUENCE [LARGE SCALE GENOMIC DNA]</scope>
    <source>
        <strain evidence="1 2">DSM 5476</strain>
    </source>
</reference>
<reference evidence="1 2" key="2">
    <citation type="submission" date="2009-02" db="EMBL/GenBank/DDBJ databases">
        <title>Draft genome sequence of Clostridium methylpentosum (DSM 5476).</title>
        <authorList>
            <person name="Sudarsanam P."/>
            <person name="Ley R."/>
            <person name="Guruge J."/>
            <person name="Turnbaugh P.J."/>
            <person name="Mahowald M."/>
            <person name="Liep D."/>
            <person name="Gordon J."/>
        </authorList>
    </citation>
    <scope>NUCLEOTIDE SEQUENCE [LARGE SCALE GENOMIC DNA]</scope>
    <source>
        <strain evidence="1 2">DSM 5476</strain>
    </source>
</reference>
<proteinExistence type="predicted"/>
<sequence length="41" mass="4688">MGFLSVGRLEDTLLLCLLHFDEETKPIGVWNMGTAPRRIEK</sequence>
<name>C0EIK5_9FIRM</name>